<dbReference type="GO" id="GO:0004519">
    <property type="term" value="F:endonuclease activity"/>
    <property type="evidence" value="ECO:0007669"/>
    <property type="project" value="UniProtKB-KW"/>
</dbReference>
<dbReference type="InterPro" id="IPR011335">
    <property type="entry name" value="Restrct_endonuc-II-like"/>
</dbReference>
<keyword evidence="2" id="KW-0540">Nuclease</keyword>
<dbReference type="Pfam" id="PF05685">
    <property type="entry name" value="Uma2"/>
    <property type="match status" value="1"/>
</dbReference>
<evidence type="ECO:0000259" key="1">
    <source>
        <dbReference type="Pfam" id="PF05685"/>
    </source>
</evidence>
<dbReference type="InterPro" id="IPR008538">
    <property type="entry name" value="Uma2"/>
</dbReference>
<dbReference type="PANTHER" id="PTHR35400">
    <property type="entry name" value="SLR1083 PROTEIN"/>
    <property type="match status" value="1"/>
</dbReference>
<dbReference type="Proteomes" id="UP001552594">
    <property type="component" value="Unassembled WGS sequence"/>
</dbReference>
<dbReference type="PANTHER" id="PTHR35400:SF3">
    <property type="entry name" value="SLL1072 PROTEIN"/>
    <property type="match status" value="1"/>
</dbReference>
<name>A0ABV3JTX5_STRON</name>
<reference evidence="2 3" key="1">
    <citation type="submission" date="2024-06" db="EMBL/GenBank/DDBJ databases">
        <title>The Natural Products Discovery Center: Release of the First 8490 Sequenced Strains for Exploring Actinobacteria Biosynthetic Diversity.</title>
        <authorList>
            <person name="Kalkreuter E."/>
            <person name="Kautsar S.A."/>
            <person name="Yang D."/>
            <person name="Bader C.D."/>
            <person name="Teijaro C.N."/>
            <person name="Fluegel L."/>
            <person name="Davis C.M."/>
            <person name="Simpson J.R."/>
            <person name="Lauterbach L."/>
            <person name="Steele A.D."/>
            <person name="Gui C."/>
            <person name="Meng S."/>
            <person name="Li G."/>
            <person name="Viehrig K."/>
            <person name="Ye F."/>
            <person name="Su P."/>
            <person name="Kiefer A.F."/>
            <person name="Nichols A."/>
            <person name="Cepeda A.J."/>
            <person name="Yan W."/>
            <person name="Fan B."/>
            <person name="Jiang Y."/>
            <person name="Adhikari A."/>
            <person name="Zheng C.-J."/>
            <person name="Schuster L."/>
            <person name="Cowan T.M."/>
            <person name="Smanski M.J."/>
            <person name="Chevrette M.G."/>
            <person name="De Carvalho L.P.S."/>
            <person name="Shen B."/>
        </authorList>
    </citation>
    <scope>NUCLEOTIDE SEQUENCE [LARGE SCALE GENOMIC DNA]</scope>
    <source>
        <strain evidence="2 3">NPDC052347</strain>
    </source>
</reference>
<evidence type="ECO:0000313" key="3">
    <source>
        <dbReference type="Proteomes" id="UP001552594"/>
    </source>
</evidence>
<accession>A0ABV3JTX5</accession>
<comment type="caution">
    <text evidence="2">The sequence shown here is derived from an EMBL/GenBank/DDBJ whole genome shotgun (WGS) entry which is preliminary data.</text>
</comment>
<dbReference type="InterPro" id="IPR012296">
    <property type="entry name" value="Nuclease_put_TT1808"/>
</dbReference>
<protein>
    <submittedName>
        <fullName evidence="2">Uma2 family endonuclease</fullName>
    </submittedName>
</protein>
<evidence type="ECO:0000313" key="2">
    <source>
        <dbReference type="EMBL" id="MEV5506353.1"/>
    </source>
</evidence>
<dbReference type="Gene3D" id="3.90.1570.10">
    <property type="entry name" value="tt1808, chain A"/>
    <property type="match status" value="1"/>
</dbReference>
<dbReference type="RefSeq" id="WP_109282784.1">
    <property type="nucleotide sequence ID" value="NZ_JBFAUK010000004.1"/>
</dbReference>
<keyword evidence="2" id="KW-0378">Hydrolase</keyword>
<sequence>MTATRTDATGTADAGDELALDDLFNSLSVPEGYRVEIIGGNIFVCQQRDEHWQCIFQILCALEDRFGRDVVLLSDVRIECPGHLNGLCPDVVKVGDKAVKTERGRYRAEDVDFIAEVIAEETATNDYGPKKAIYAMAGVPAYLIADPYTRRCHLHTQPRDGEYRVETTVAFGLPVDLSDTPAQLILSTEDFLRD</sequence>
<keyword evidence="2" id="KW-0255">Endonuclease</keyword>
<keyword evidence="3" id="KW-1185">Reference proteome</keyword>
<dbReference type="SUPFAM" id="SSF52980">
    <property type="entry name" value="Restriction endonuclease-like"/>
    <property type="match status" value="1"/>
</dbReference>
<gene>
    <name evidence="2" type="ORF">AB0L16_07725</name>
</gene>
<dbReference type="CDD" id="cd06260">
    <property type="entry name" value="DUF820-like"/>
    <property type="match status" value="1"/>
</dbReference>
<dbReference type="EMBL" id="JBFAUK010000004">
    <property type="protein sequence ID" value="MEV5506353.1"/>
    <property type="molecule type" value="Genomic_DNA"/>
</dbReference>
<proteinExistence type="predicted"/>
<feature type="domain" description="Putative restriction endonuclease" evidence="1">
    <location>
        <begin position="24"/>
        <end position="186"/>
    </location>
</feature>
<organism evidence="2 3">
    <name type="scientific">Streptomyces orinoci</name>
    <name type="common">Streptoverticillium orinoci</name>
    <dbReference type="NCBI Taxonomy" id="67339"/>
    <lineage>
        <taxon>Bacteria</taxon>
        <taxon>Bacillati</taxon>
        <taxon>Actinomycetota</taxon>
        <taxon>Actinomycetes</taxon>
        <taxon>Kitasatosporales</taxon>
        <taxon>Streptomycetaceae</taxon>
        <taxon>Streptomyces</taxon>
    </lineage>
</organism>